<proteinExistence type="predicted"/>
<organism evidence="1 2">
    <name type="scientific">Portunus trituberculatus</name>
    <name type="common">Swimming crab</name>
    <name type="synonym">Neptunus trituberculatus</name>
    <dbReference type="NCBI Taxonomy" id="210409"/>
    <lineage>
        <taxon>Eukaryota</taxon>
        <taxon>Metazoa</taxon>
        <taxon>Ecdysozoa</taxon>
        <taxon>Arthropoda</taxon>
        <taxon>Crustacea</taxon>
        <taxon>Multicrustacea</taxon>
        <taxon>Malacostraca</taxon>
        <taxon>Eumalacostraca</taxon>
        <taxon>Eucarida</taxon>
        <taxon>Decapoda</taxon>
        <taxon>Pleocyemata</taxon>
        <taxon>Brachyura</taxon>
        <taxon>Eubrachyura</taxon>
        <taxon>Portunoidea</taxon>
        <taxon>Portunidae</taxon>
        <taxon>Portuninae</taxon>
        <taxon>Portunus</taxon>
    </lineage>
</organism>
<keyword evidence="2" id="KW-1185">Reference proteome</keyword>
<dbReference type="EMBL" id="VSRR010066646">
    <property type="protein sequence ID" value="MPC84865.1"/>
    <property type="molecule type" value="Genomic_DNA"/>
</dbReference>
<accession>A0A5B7IQT0</accession>
<name>A0A5B7IQT0_PORTR</name>
<evidence type="ECO:0000313" key="2">
    <source>
        <dbReference type="Proteomes" id="UP000324222"/>
    </source>
</evidence>
<protein>
    <submittedName>
        <fullName evidence="1">Uncharacterized protein</fullName>
    </submittedName>
</protein>
<dbReference type="Proteomes" id="UP000324222">
    <property type="component" value="Unassembled WGS sequence"/>
</dbReference>
<sequence length="167" mass="18500">MSLWGWWRERGRAGGEEGAGGGRGYPAASSSVNVPLPDHSCVHMPMSFLSPLYLCLRLRVFPELRSFENLPSRLIDFVPMGISGLVTDTFYPSSSTPARLCPVCYLDPCCCLVSGVQVPYRSPYRDDFRASSFILLSSLITATFPPSNFLITHLHSAHYHPHPQPLS</sequence>
<gene>
    <name evidence="1" type="ORF">E2C01_079615</name>
</gene>
<evidence type="ECO:0000313" key="1">
    <source>
        <dbReference type="EMBL" id="MPC84865.1"/>
    </source>
</evidence>
<reference evidence="1 2" key="1">
    <citation type="submission" date="2019-05" db="EMBL/GenBank/DDBJ databases">
        <title>Another draft genome of Portunus trituberculatus and its Hox gene families provides insights of decapod evolution.</title>
        <authorList>
            <person name="Jeong J.-H."/>
            <person name="Song I."/>
            <person name="Kim S."/>
            <person name="Choi T."/>
            <person name="Kim D."/>
            <person name="Ryu S."/>
            <person name="Kim W."/>
        </authorList>
    </citation>
    <scope>NUCLEOTIDE SEQUENCE [LARGE SCALE GENOMIC DNA]</scope>
    <source>
        <tissue evidence="1">Muscle</tissue>
    </source>
</reference>
<dbReference type="AlphaFoldDB" id="A0A5B7IQT0"/>
<comment type="caution">
    <text evidence="1">The sequence shown here is derived from an EMBL/GenBank/DDBJ whole genome shotgun (WGS) entry which is preliminary data.</text>
</comment>